<keyword evidence="9" id="KW-0472">Membrane</keyword>
<evidence type="ECO:0000256" key="1">
    <source>
        <dbReference type="ARBA" id="ARBA00001936"/>
    </source>
</evidence>
<proteinExistence type="predicted"/>
<dbReference type="InterPro" id="IPR051547">
    <property type="entry name" value="TDP2-like"/>
</dbReference>
<feature type="domain" description="Endonuclease/exonuclease/phosphatase" evidence="10">
    <location>
        <begin position="63"/>
        <end position="263"/>
    </location>
</feature>
<evidence type="ECO:0000256" key="5">
    <source>
        <dbReference type="ARBA" id="ARBA00022763"/>
    </source>
</evidence>
<keyword evidence="4" id="KW-0479">Metal-binding</keyword>
<keyword evidence="3" id="KW-0540">Nuclease</keyword>
<dbReference type="Gene3D" id="3.60.10.10">
    <property type="entry name" value="Endonuclease/exonuclease/phosphatase"/>
    <property type="match status" value="1"/>
</dbReference>
<dbReference type="InterPro" id="IPR036691">
    <property type="entry name" value="Endo/exonu/phosph_ase_sf"/>
</dbReference>
<evidence type="ECO:0000313" key="12">
    <source>
        <dbReference type="Proteomes" id="UP000182737"/>
    </source>
</evidence>
<keyword evidence="11" id="KW-0269">Exonuclease</keyword>
<evidence type="ECO:0000256" key="9">
    <source>
        <dbReference type="SAM" id="Phobius"/>
    </source>
</evidence>
<keyword evidence="9" id="KW-0812">Transmembrane</keyword>
<evidence type="ECO:0000256" key="2">
    <source>
        <dbReference type="ARBA" id="ARBA00001946"/>
    </source>
</evidence>
<evidence type="ECO:0000256" key="8">
    <source>
        <dbReference type="ARBA" id="ARBA00023204"/>
    </source>
</evidence>
<organism evidence="11 12">
    <name type="scientific">Treponema bryantii</name>
    <dbReference type="NCBI Taxonomy" id="163"/>
    <lineage>
        <taxon>Bacteria</taxon>
        <taxon>Pseudomonadati</taxon>
        <taxon>Spirochaetota</taxon>
        <taxon>Spirochaetia</taxon>
        <taxon>Spirochaetales</taxon>
        <taxon>Treponemataceae</taxon>
        <taxon>Treponema</taxon>
    </lineage>
</organism>
<dbReference type="SUPFAM" id="SSF56219">
    <property type="entry name" value="DNase I-like"/>
    <property type="match status" value="1"/>
</dbReference>
<comment type="cofactor">
    <cofactor evidence="2">
        <name>Mg(2+)</name>
        <dbReference type="ChEBI" id="CHEBI:18420"/>
    </cofactor>
</comment>
<dbReference type="InterPro" id="IPR005135">
    <property type="entry name" value="Endo/exonuclease/phosphatase"/>
</dbReference>
<dbReference type="PANTHER" id="PTHR15822:SF4">
    <property type="entry name" value="TYROSYL-DNA PHOSPHODIESTERASE 2"/>
    <property type="match status" value="1"/>
</dbReference>
<name>A0A1I3KQQ9_9SPIR</name>
<evidence type="ECO:0000256" key="6">
    <source>
        <dbReference type="ARBA" id="ARBA00022801"/>
    </source>
</evidence>
<dbReference type="EMBL" id="FORI01000005">
    <property type="protein sequence ID" value="SFI74700.1"/>
    <property type="molecule type" value="Genomic_DNA"/>
</dbReference>
<keyword evidence="11" id="KW-0255">Endonuclease</keyword>
<dbReference type="Proteomes" id="UP000182737">
    <property type="component" value="Unassembled WGS sequence"/>
</dbReference>
<keyword evidence="8" id="KW-0234">DNA repair</keyword>
<keyword evidence="6" id="KW-0378">Hydrolase</keyword>
<evidence type="ECO:0000256" key="7">
    <source>
        <dbReference type="ARBA" id="ARBA00022842"/>
    </source>
</evidence>
<evidence type="ECO:0000259" key="10">
    <source>
        <dbReference type="Pfam" id="PF03372"/>
    </source>
</evidence>
<feature type="transmembrane region" description="Helical" evidence="9">
    <location>
        <begin position="9"/>
        <end position="32"/>
    </location>
</feature>
<evidence type="ECO:0000313" key="11">
    <source>
        <dbReference type="EMBL" id="SFI74700.1"/>
    </source>
</evidence>
<dbReference type="GO" id="GO:0046872">
    <property type="term" value="F:metal ion binding"/>
    <property type="evidence" value="ECO:0007669"/>
    <property type="project" value="UniProtKB-KW"/>
</dbReference>
<accession>A0A1I3KQQ9</accession>
<keyword evidence="12" id="KW-1185">Reference proteome</keyword>
<dbReference type="AlphaFoldDB" id="A0A1I3KQQ9"/>
<evidence type="ECO:0000256" key="4">
    <source>
        <dbReference type="ARBA" id="ARBA00022723"/>
    </source>
</evidence>
<dbReference type="GO" id="GO:0004527">
    <property type="term" value="F:exonuclease activity"/>
    <property type="evidence" value="ECO:0007669"/>
    <property type="project" value="UniProtKB-KW"/>
</dbReference>
<sequence>MIFTMKRRLFIIIPAAIIGIPVLCVVLFFLFLTIVEYRPKPIEDVPYTTGNEMLVRGKPVSIMSWNIGYAGLGKDEDFFMDGGKKGHPDSKAVVEGYFSGIKQTIGTHTPDILFVQEIDIKSARSYKINQVEAMKNFTGKGGSFAYNYNCVFVPIPFPPMGRIQSGVSIFTNFETTSAQRRALPVPFTWPTRVANLKRCILVTRIPVYENGGASGKELVLANFHLEAYDSGEGKIAQTKALKEFLDSEYAKGNYVIAGGDFNQKFPGSEAYPVISPDGWIPGQLDPSIAEGGWQFVYDDSKPTCRSLEAPYNDAKAAAHDWQYYVIDGFIISPNIDKLSVNIIDADFQHSDHNPVYMTFELQ</sequence>
<dbReference type="PANTHER" id="PTHR15822">
    <property type="entry name" value="TRAF AND TNF RECEPTOR-ASSOCIATED PROTEIN"/>
    <property type="match status" value="1"/>
</dbReference>
<comment type="cofactor">
    <cofactor evidence="1">
        <name>Mn(2+)</name>
        <dbReference type="ChEBI" id="CHEBI:29035"/>
    </cofactor>
</comment>
<dbReference type="Pfam" id="PF03372">
    <property type="entry name" value="Exo_endo_phos"/>
    <property type="match status" value="1"/>
</dbReference>
<keyword evidence="5" id="KW-0227">DNA damage</keyword>
<protein>
    <submittedName>
        <fullName evidence="11">Endonuclease/Exonuclease/phosphatase family protein</fullName>
    </submittedName>
</protein>
<dbReference type="GO" id="GO:0004519">
    <property type="term" value="F:endonuclease activity"/>
    <property type="evidence" value="ECO:0007669"/>
    <property type="project" value="UniProtKB-KW"/>
</dbReference>
<reference evidence="12" key="1">
    <citation type="submission" date="2016-10" db="EMBL/GenBank/DDBJ databases">
        <authorList>
            <person name="Varghese N."/>
            <person name="Submissions S."/>
        </authorList>
    </citation>
    <scope>NUCLEOTIDE SEQUENCE [LARGE SCALE GENOMIC DNA]</scope>
    <source>
        <strain evidence="12">XBD1002</strain>
    </source>
</reference>
<evidence type="ECO:0000256" key="3">
    <source>
        <dbReference type="ARBA" id="ARBA00022722"/>
    </source>
</evidence>
<keyword evidence="9" id="KW-1133">Transmembrane helix</keyword>
<keyword evidence="7" id="KW-0460">Magnesium</keyword>
<gene>
    <name evidence="11" type="ORF">SAMN04487775_105102</name>
</gene>
<dbReference type="GO" id="GO:0006281">
    <property type="term" value="P:DNA repair"/>
    <property type="evidence" value="ECO:0007669"/>
    <property type="project" value="UniProtKB-KW"/>
</dbReference>